<comment type="caution">
    <text evidence="1">The sequence shown here is derived from an EMBL/GenBank/DDBJ whole genome shotgun (WGS) entry which is preliminary data.</text>
</comment>
<reference evidence="1 2" key="1">
    <citation type="journal article" date="2022" name="Hortic Res">
        <title>A haplotype resolved chromosomal level avocado genome allows analysis of novel avocado genes.</title>
        <authorList>
            <person name="Nath O."/>
            <person name="Fletcher S.J."/>
            <person name="Hayward A."/>
            <person name="Shaw L.M."/>
            <person name="Masouleh A.K."/>
            <person name="Furtado A."/>
            <person name="Henry R.J."/>
            <person name="Mitter N."/>
        </authorList>
    </citation>
    <scope>NUCLEOTIDE SEQUENCE [LARGE SCALE GENOMIC DNA]</scope>
    <source>
        <strain evidence="2">cv. Hass</strain>
    </source>
</reference>
<name>A0ACC2L5P9_PERAE</name>
<protein>
    <submittedName>
        <fullName evidence="1">Uncharacterized protein</fullName>
    </submittedName>
</protein>
<evidence type="ECO:0000313" key="1">
    <source>
        <dbReference type="EMBL" id="KAJ8628595.1"/>
    </source>
</evidence>
<keyword evidence="2" id="KW-1185">Reference proteome</keyword>
<gene>
    <name evidence="1" type="ORF">MRB53_021918</name>
</gene>
<dbReference type="EMBL" id="CM056815">
    <property type="protein sequence ID" value="KAJ8628595.1"/>
    <property type="molecule type" value="Genomic_DNA"/>
</dbReference>
<proteinExistence type="predicted"/>
<organism evidence="1 2">
    <name type="scientific">Persea americana</name>
    <name type="common">Avocado</name>
    <dbReference type="NCBI Taxonomy" id="3435"/>
    <lineage>
        <taxon>Eukaryota</taxon>
        <taxon>Viridiplantae</taxon>
        <taxon>Streptophyta</taxon>
        <taxon>Embryophyta</taxon>
        <taxon>Tracheophyta</taxon>
        <taxon>Spermatophyta</taxon>
        <taxon>Magnoliopsida</taxon>
        <taxon>Magnoliidae</taxon>
        <taxon>Laurales</taxon>
        <taxon>Lauraceae</taxon>
        <taxon>Persea</taxon>
    </lineage>
</organism>
<sequence>MSSGRSRSRQSGGSRITDDQIVELVSKLQTILPENQHRNLDGASASRVLQDTCKYIRSLRREVDDLSEKLSEILATSDSAQAALIRSLLM</sequence>
<dbReference type="Proteomes" id="UP001234297">
    <property type="component" value="Chromosome 7"/>
</dbReference>
<accession>A0ACC2L5P9</accession>
<evidence type="ECO:0000313" key="2">
    <source>
        <dbReference type="Proteomes" id="UP001234297"/>
    </source>
</evidence>